<evidence type="ECO:0000313" key="2">
    <source>
        <dbReference type="Proteomes" id="UP000218263"/>
    </source>
</evidence>
<keyword evidence="2" id="KW-1185">Reference proteome</keyword>
<accession>A0A0X8X2Z2</accession>
<dbReference type="RefSeq" id="WP_096352686.1">
    <property type="nucleotide sequence ID" value="NZ_AP017313.1"/>
</dbReference>
<dbReference type="EMBL" id="AP017313">
    <property type="protein sequence ID" value="BAU54661.1"/>
    <property type="molecule type" value="Genomic_DNA"/>
</dbReference>
<proteinExistence type="predicted"/>
<dbReference type="OrthoDB" id="964329at2"/>
<organism evidence="1 2">
    <name type="scientific">Mucilaginibacter gotjawali</name>
    <dbReference type="NCBI Taxonomy" id="1550579"/>
    <lineage>
        <taxon>Bacteria</taxon>
        <taxon>Pseudomonadati</taxon>
        <taxon>Bacteroidota</taxon>
        <taxon>Sphingobacteriia</taxon>
        <taxon>Sphingobacteriales</taxon>
        <taxon>Sphingobacteriaceae</taxon>
        <taxon>Mucilaginibacter</taxon>
    </lineage>
</organism>
<sequence>METVLLQINNNKAYKLIEDLEALNIVKVLKKSSPTKGKLSDRFSGSLKLSDEEYNNFQKSIADSRNEWDRDI</sequence>
<gene>
    <name evidence="1" type="ORF">MgSA37_02839</name>
</gene>
<name>A0A0X8X2Z2_9SPHI</name>
<dbReference type="AlphaFoldDB" id="A0A0X8X2Z2"/>
<reference evidence="1 2" key="1">
    <citation type="submission" date="2015-12" db="EMBL/GenBank/DDBJ databases">
        <title>Genome sequence of Mucilaginibacter gotjawali.</title>
        <authorList>
            <person name="Lee J.S."/>
            <person name="Lee K.C."/>
            <person name="Kim K.K."/>
            <person name="Lee B.W."/>
        </authorList>
    </citation>
    <scope>NUCLEOTIDE SEQUENCE [LARGE SCALE GENOMIC DNA]</scope>
    <source>
        <strain evidence="1 2">SA3-7</strain>
    </source>
</reference>
<protein>
    <submittedName>
        <fullName evidence="1">Uncharacterized protein</fullName>
    </submittedName>
</protein>
<dbReference type="KEGG" id="mgot:MgSA37_02839"/>
<dbReference type="Proteomes" id="UP000218263">
    <property type="component" value="Chromosome"/>
</dbReference>
<evidence type="ECO:0000313" key="1">
    <source>
        <dbReference type="EMBL" id="BAU54661.1"/>
    </source>
</evidence>